<evidence type="ECO:0000256" key="4">
    <source>
        <dbReference type="ARBA" id="ARBA00022989"/>
    </source>
</evidence>
<reference evidence="9 10" key="1">
    <citation type="journal article" date="2008" name="Nature">
        <title>The genome of the model beetle and pest Tribolium castaneum.</title>
        <authorList>
            <consortium name="Tribolium Genome Sequencing Consortium"/>
            <person name="Richards S."/>
            <person name="Gibbs R.A."/>
            <person name="Weinstock G.M."/>
            <person name="Brown S.J."/>
            <person name="Denell R."/>
            <person name="Beeman R.W."/>
            <person name="Gibbs R."/>
            <person name="Beeman R.W."/>
            <person name="Brown S.J."/>
            <person name="Bucher G."/>
            <person name="Friedrich M."/>
            <person name="Grimmelikhuijzen C.J."/>
            <person name="Klingler M."/>
            <person name="Lorenzen M."/>
            <person name="Richards S."/>
            <person name="Roth S."/>
            <person name="Schroder R."/>
            <person name="Tautz D."/>
            <person name="Zdobnov E.M."/>
            <person name="Muzny D."/>
            <person name="Gibbs R.A."/>
            <person name="Weinstock G.M."/>
            <person name="Attaway T."/>
            <person name="Bell S."/>
            <person name="Buhay C.J."/>
            <person name="Chandrabose M.N."/>
            <person name="Chavez D."/>
            <person name="Clerk-Blankenburg K.P."/>
            <person name="Cree A."/>
            <person name="Dao M."/>
            <person name="Davis C."/>
            <person name="Chacko J."/>
            <person name="Dinh H."/>
            <person name="Dugan-Rocha S."/>
            <person name="Fowler G."/>
            <person name="Garner T.T."/>
            <person name="Garnes J."/>
            <person name="Gnirke A."/>
            <person name="Hawes A."/>
            <person name="Hernandez J."/>
            <person name="Hines S."/>
            <person name="Holder M."/>
            <person name="Hume J."/>
            <person name="Jhangiani S.N."/>
            <person name="Joshi V."/>
            <person name="Khan Z.M."/>
            <person name="Jackson L."/>
            <person name="Kovar C."/>
            <person name="Kowis A."/>
            <person name="Lee S."/>
            <person name="Lewis L.R."/>
            <person name="Margolis J."/>
            <person name="Morgan M."/>
            <person name="Nazareth L.V."/>
            <person name="Nguyen N."/>
            <person name="Okwuonu G."/>
            <person name="Parker D."/>
            <person name="Richards S."/>
            <person name="Ruiz S.J."/>
            <person name="Santibanez J."/>
            <person name="Savard J."/>
            <person name="Scherer S.E."/>
            <person name="Schneider B."/>
            <person name="Sodergren E."/>
            <person name="Tautz D."/>
            <person name="Vattahil S."/>
            <person name="Villasana D."/>
            <person name="White C.S."/>
            <person name="Wright R."/>
            <person name="Park Y."/>
            <person name="Beeman R.W."/>
            <person name="Lord J."/>
            <person name="Oppert B."/>
            <person name="Lorenzen M."/>
            <person name="Brown S."/>
            <person name="Wang L."/>
            <person name="Savard J."/>
            <person name="Tautz D."/>
            <person name="Richards S."/>
            <person name="Weinstock G."/>
            <person name="Gibbs R.A."/>
            <person name="Liu Y."/>
            <person name="Worley K."/>
            <person name="Weinstock G."/>
            <person name="Elsik C.G."/>
            <person name="Reese J.T."/>
            <person name="Elhaik E."/>
            <person name="Landan G."/>
            <person name="Graur D."/>
            <person name="Arensburger P."/>
            <person name="Atkinson P."/>
            <person name="Beeman R.W."/>
            <person name="Beidler J."/>
            <person name="Brown S.J."/>
            <person name="Demuth J.P."/>
            <person name="Drury D.W."/>
            <person name="Du Y.Z."/>
            <person name="Fujiwara H."/>
            <person name="Lorenzen M."/>
            <person name="Maselli V."/>
            <person name="Osanai M."/>
            <person name="Park Y."/>
            <person name="Robertson H.M."/>
            <person name="Tu Z."/>
            <person name="Wang J.J."/>
            <person name="Wang S."/>
            <person name="Richards S."/>
            <person name="Song H."/>
            <person name="Zhang L."/>
            <person name="Sodergren E."/>
            <person name="Werner D."/>
            <person name="Stanke M."/>
            <person name="Morgenstern B."/>
            <person name="Solovyev V."/>
            <person name="Kosarev P."/>
            <person name="Brown G."/>
            <person name="Chen H.C."/>
            <person name="Ermolaeva O."/>
            <person name="Hlavina W."/>
            <person name="Kapustin Y."/>
            <person name="Kiryutin B."/>
            <person name="Kitts P."/>
            <person name="Maglott D."/>
            <person name="Pruitt K."/>
            <person name="Sapojnikov V."/>
            <person name="Souvorov A."/>
            <person name="Mackey A.J."/>
            <person name="Waterhouse R.M."/>
            <person name="Wyder S."/>
            <person name="Zdobnov E.M."/>
            <person name="Zdobnov E.M."/>
            <person name="Wyder S."/>
            <person name="Kriventseva E.V."/>
            <person name="Kadowaki T."/>
            <person name="Bork P."/>
            <person name="Aranda M."/>
            <person name="Bao R."/>
            <person name="Beermann A."/>
            <person name="Berns N."/>
            <person name="Bolognesi R."/>
            <person name="Bonneton F."/>
            <person name="Bopp D."/>
            <person name="Brown S.J."/>
            <person name="Bucher G."/>
            <person name="Butts T."/>
            <person name="Chaumot A."/>
            <person name="Denell R.E."/>
            <person name="Ferrier D.E."/>
            <person name="Friedrich M."/>
            <person name="Gordon C.M."/>
            <person name="Jindra M."/>
            <person name="Klingler M."/>
            <person name="Lan Q."/>
            <person name="Lattorff H.M."/>
            <person name="Laudet V."/>
            <person name="von Levetsow C."/>
            <person name="Liu Z."/>
            <person name="Lutz R."/>
            <person name="Lynch J.A."/>
            <person name="da Fonseca R.N."/>
            <person name="Posnien N."/>
            <person name="Reuter R."/>
            <person name="Roth S."/>
            <person name="Savard J."/>
            <person name="Schinko J.B."/>
            <person name="Schmitt C."/>
            <person name="Schoppmeier M."/>
            <person name="Schroder R."/>
            <person name="Shippy T.D."/>
            <person name="Simonnet F."/>
            <person name="Marques-Souza H."/>
            <person name="Tautz D."/>
            <person name="Tomoyasu Y."/>
            <person name="Trauner J."/>
            <person name="Van der Zee M."/>
            <person name="Vervoort M."/>
            <person name="Wittkopp N."/>
            <person name="Wimmer E.A."/>
            <person name="Yang X."/>
            <person name="Jones A.K."/>
            <person name="Sattelle D.B."/>
            <person name="Ebert P.R."/>
            <person name="Nelson D."/>
            <person name="Scott J.G."/>
            <person name="Beeman R.W."/>
            <person name="Muthukrishnan S."/>
            <person name="Kramer K.J."/>
            <person name="Arakane Y."/>
            <person name="Beeman R.W."/>
            <person name="Zhu Q."/>
            <person name="Hogenkamp D."/>
            <person name="Dixit R."/>
            <person name="Oppert B."/>
            <person name="Jiang H."/>
            <person name="Zou Z."/>
            <person name="Marshall J."/>
            <person name="Elpidina E."/>
            <person name="Vinokurov K."/>
            <person name="Oppert C."/>
            <person name="Zou Z."/>
            <person name="Evans J."/>
            <person name="Lu Z."/>
            <person name="Zhao P."/>
            <person name="Sumathipala N."/>
            <person name="Altincicek B."/>
            <person name="Vilcinskas A."/>
            <person name="Williams M."/>
            <person name="Hultmark D."/>
            <person name="Hetru C."/>
            <person name="Jiang H."/>
            <person name="Grimmelikhuijzen C.J."/>
            <person name="Hauser F."/>
            <person name="Cazzamali G."/>
            <person name="Williamson M."/>
            <person name="Park Y."/>
            <person name="Li B."/>
            <person name="Tanaka Y."/>
            <person name="Predel R."/>
            <person name="Neupert S."/>
            <person name="Schachtner J."/>
            <person name="Verleyen P."/>
            <person name="Raible F."/>
            <person name="Bork P."/>
            <person name="Friedrich M."/>
            <person name="Walden K.K."/>
            <person name="Robertson H.M."/>
            <person name="Angeli S."/>
            <person name="Foret S."/>
            <person name="Bucher G."/>
            <person name="Schuetz S."/>
            <person name="Maleszka R."/>
            <person name="Wimmer E.A."/>
            <person name="Beeman R.W."/>
            <person name="Lorenzen M."/>
            <person name="Tomoyasu Y."/>
            <person name="Miller S.C."/>
            <person name="Grossmann D."/>
            <person name="Bucher G."/>
        </authorList>
    </citation>
    <scope>NUCLEOTIDE SEQUENCE [LARGE SCALE GENOMIC DNA]</scope>
    <source>
        <strain evidence="9 10">Georgia GA2</strain>
    </source>
</reference>
<sequence length="129" mass="14464">MFGVSFVTVVVCFFYISASLQGGDWRYLLLSFSLAAPLMIDVFYVCNVCYKTVETAKLSGELIHKIVTDDRDLTDEIEMFSLQVANGDIEFSAAQFFPIDHTLLFSIIGGVTTYIIILIQLSASFMFED</sequence>
<feature type="transmembrane region" description="Helical" evidence="8">
    <location>
        <begin position="28"/>
        <end position="50"/>
    </location>
</feature>
<keyword evidence="6 9" id="KW-0675">Receptor</keyword>
<organism evidence="9 10">
    <name type="scientific">Tribolium castaneum</name>
    <name type="common">Red flour beetle</name>
    <dbReference type="NCBI Taxonomy" id="7070"/>
    <lineage>
        <taxon>Eukaryota</taxon>
        <taxon>Metazoa</taxon>
        <taxon>Ecdysozoa</taxon>
        <taxon>Arthropoda</taxon>
        <taxon>Hexapoda</taxon>
        <taxon>Insecta</taxon>
        <taxon>Pterygota</taxon>
        <taxon>Neoptera</taxon>
        <taxon>Endopterygota</taxon>
        <taxon>Coleoptera</taxon>
        <taxon>Polyphaga</taxon>
        <taxon>Cucujiformia</taxon>
        <taxon>Tenebrionidae</taxon>
        <taxon>Tenebrionidae incertae sedis</taxon>
        <taxon>Tribolium</taxon>
    </lineage>
</organism>
<dbReference type="PANTHER" id="PTHR21143:SF133">
    <property type="entry name" value="GUSTATORY AND PHEROMONE RECEPTOR 32A-RELATED"/>
    <property type="match status" value="1"/>
</dbReference>
<evidence type="ECO:0000256" key="3">
    <source>
        <dbReference type="ARBA" id="ARBA00022692"/>
    </source>
</evidence>
<evidence type="ECO:0000256" key="6">
    <source>
        <dbReference type="ARBA" id="ARBA00023170"/>
    </source>
</evidence>
<dbReference type="Proteomes" id="UP000007266">
    <property type="component" value="Linkage group 3"/>
</dbReference>
<dbReference type="EMBL" id="KQ971318">
    <property type="protein sequence ID" value="KYB28953.1"/>
    <property type="molecule type" value="Genomic_DNA"/>
</dbReference>
<dbReference type="GO" id="GO:0050909">
    <property type="term" value="P:sensory perception of taste"/>
    <property type="evidence" value="ECO:0007669"/>
    <property type="project" value="InterPro"/>
</dbReference>
<dbReference type="GO" id="GO:0005886">
    <property type="term" value="C:plasma membrane"/>
    <property type="evidence" value="ECO:0007669"/>
    <property type="project" value="UniProtKB-SubCell"/>
</dbReference>
<name>A0A139WM30_TRICA</name>
<keyword evidence="10" id="KW-1185">Reference proteome</keyword>
<protein>
    <submittedName>
        <fullName evidence="9">Gustatory receptor 28a-like Protein</fullName>
    </submittedName>
</protein>
<dbReference type="AlphaFoldDB" id="A0A139WM30"/>
<dbReference type="GO" id="GO:0007165">
    <property type="term" value="P:signal transduction"/>
    <property type="evidence" value="ECO:0007669"/>
    <property type="project" value="UniProtKB-KW"/>
</dbReference>
<comment type="subcellular location">
    <subcellularLocation>
        <location evidence="1">Cell membrane</location>
        <topology evidence="1">Multi-pass membrane protein</topology>
    </subcellularLocation>
</comment>
<reference evidence="9 10" key="2">
    <citation type="journal article" date="2010" name="Nucleic Acids Res.">
        <title>BeetleBase in 2010: revisions to provide comprehensive genomic information for Tribolium castaneum.</title>
        <authorList>
            <person name="Kim H.S."/>
            <person name="Murphy T."/>
            <person name="Xia J."/>
            <person name="Caragea D."/>
            <person name="Park Y."/>
            <person name="Beeman R.W."/>
            <person name="Lorenzen M.D."/>
            <person name="Butcher S."/>
            <person name="Manak J.R."/>
            <person name="Brown S.J."/>
        </authorList>
    </citation>
    <scope>GENOME REANNOTATION</scope>
    <source>
        <strain evidence="9 10">Georgia GA2</strain>
    </source>
</reference>
<dbReference type="OMA" id="EDKCPEL"/>
<dbReference type="Pfam" id="PF08395">
    <property type="entry name" value="7tm_7"/>
    <property type="match status" value="1"/>
</dbReference>
<keyword evidence="7" id="KW-0807">Transducer</keyword>
<feature type="transmembrane region" description="Helical" evidence="8">
    <location>
        <begin position="103"/>
        <end position="127"/>
    </location>
</feature>
<evidence type="ECO:0000256" key="5">
    <source>
        <dbReference type="ARBA" id="ARBA00023136"/>
    </source>
</evidence>
<evidence type="ECO:0000313" key="10">
    <source>
        <dbReference type="Proteomes" id="UP000007266"/>
    </source>
</evidence>
<proteinExistence type="predicted"/>
<dbReference type="InterPro" id="IPR013604">
    <property type="entry name" value="7TM_chemorcpt"/>
</dbReference>
<evidence type="ECO:0000256" key="8">
    <source>
        <dbReference type="SAM" id="Phobius"/>
    </source>
</evidence>
<gene>
    <name evidence="9" type="primary">AUGUSTUS-3.0.2_32294</name>
    <name evidence="9" type="ORF">TcasGA2_TC032294</name>
</gene>
<dbReference type="InParanoid" id="A0A139WM30"/>
<evidence type="ECO:0000256" key="1">
    <source>
        <dbReference type="ARBA" id="ARBA00004651"/>
    </source>
</evidence>
<dbReference type="PANTHER" id="PTHR21143">
    <property type="entry name" value="INVERTEBRATE GUSTATORY RECEPTOR"/>
    <property type="match status" value="1"/>
</dbReference>
<keyword evidence="4 8" id="KW-1133">Transmembrane helix</keyword>
<accession>A0A139WM30</accession>
<keyword evidence="2" id="KW-1003">Cell membrane</keyword>
<keyword evidence="5 8" id="KW-0472">Membrane</keyword>
<evidence type="ECO:0000256" key="7">
    <source>
        <dbReference type="ARBA" id="ARBA00023224"/>
    </source>
</evidence>
<keyword evidence="3 8" id="KW-0812">Transmembrane</keyword>
<evidence type="ECO:0000313" key="9">
    <source>
        <dbReference type="EMBL" id="KYB28953.1"/>
    </source>
</evidence>
<evidence type="ECO:0000256" key="2">
    <source>
        <dbReference type="ARBA" id="ARBA00022475"/>
    </source>
</evidence>